<gene>
    <name evidence="4" type="ORF">F4554_003247</name>
</gene>
<dbReference type="EC" id="2.7.1.15" evidence="4"/>
<dbReference type="PANTHER" id="PTHR10584">
    <property type="entry name" value="SUGAR KINASE"/>
    <property type="match status" value="1"/>
</dbReference>
<dbReference type="SUPFAM" id="SSF53613">
    <property type="entry name" value="Ribokinase-like"/>
    <property type="match status" value="1"/>
</dbReference>
<organism evidence="4 5">
    <name type="scientific">Actinopolymorpha rutila</name>
    <dbReference type="NCBI Taxonomy" id="446787"/>
    <lineage>
        <taxon>Bacteria</taxon>
        <taxon>Bacillati</taxon>
        <taxon>Actinomycetota</taxon>
        <taxon>Actinomycetes</taxon>
        <taxon>Propionibacteriales</taxon>
        <taxon>Actinopolymorphaceae</taxon>
        <taxon>Actinopolymorpha</taxon>
    </lineage>
</organism>
<dbReference type="Pfam" id="PF00294">
    <property type="entry name" value="PfkB"/>
    <property type="match status" value="1"/>
</dbReference>
<feature type="domain" description="Carbohydrate kinase PfkB" evidence="3">
    <location>
        <begin position="2"/>
        <end position="279"/>
    </location>
</feature>
<dbReference type="InterPro" id="IPR029056">
    <property type="entry name" value="Ribokinase-like"/>
</dbReference>
<proteinExistence type="predicted"/>
<protein>
    <submittedName>
        <fullName evidence="4">Ribokinase</fullName>
        <ecNumber evidence="4">2.7.1.15</ecNumber>
    </submittedName>
</protein>
<dbReference type="Gene3D" id="3.40.1190.20">
    <property type="match status" value="1"/>
</dbReference>
<evidence type="ECO:0000259" key="3">
    <source>
        <dbReference type="Pfam" id="PF00294"/>
    </source>
</evidence>
<dbReference type="InterPro" id="IPR002173">
    <property type="entry name" value="Carboh/pur_kinase_PfkB_CS"/>
</dbReference>
<dbReference type="EMBL" id="JACBZH010000001">
    <property type="protein sequence ID" value="NYH90609.1"/>
    <property type="molecule type" value="Genomic_DNA"/>
</dbReference>
<reference evidence="4 5" key="1">
    <citation type="submission" date="2020-07" db="EMBL/GenBank/DDBJ databases">
        <title>Sequencing the genomes of 1000 actinobacteria strains.</title>
        <authorList>
            <person name="Klenk H.-P."/>
        </authorList>
    </citation>
    <scope>NUCLEOTIDE SEQUENCE [LARGE SCALE GENOMIC DNA]</scope>
    <source>
        <strain evidence="4 5">DSM 18448</strain>
    </source>
</reference>
<dbReference type="PANTHER" id="PTHR10584:SF166">
    <property type="entry name" value="RIBOKINASE"/>
    <property type="match status" value="1"/>
</dbReference>
<dbReference type="AlphaFoldDB" id="A0A852ZM90"/>
<evidence type="ECO:0000313" key="4">
    <source>
        <dbReference type="EMBL" id="NYH90609.1"/>
    </source>
</evidence>
<keyword evidence="1 4" id="KW-0808">Transferase</keyword>
<dbReference type="PROSITE" id="PS00584">
    <property type="entry name" value="PFKB_KINASES_2"/>
    <property type="match status" value="1"/>
</dbReference>
<evidence type="ECO:0000256" key="1">
    <source>
        <dbReference type="ARBA" id="ARBA00022679"/>
    </source>
</evidence>
<dbReference type="Proteomes" id="UP000579605">
    <property type="component" value="Unassembled WGS sequence"/>
</dbReference>
<keyword evidence="2 4" id="KW-0418">Kinase</keyword>
<dbReference type="RefSeq" id="WP_179788131.1">
    <property type="nucleotide sequence ID" value="NZ_BAAARR010000016.1"/>
</dbReference>
<sequence>MIVVVGHTSVETTVPADRLTDADAFGEHVLSTSVSGVGVNVALALHALGQDVRFASVVGDDLLGSVCVQTLAARGLDPAHVVRATPATAQSLVRHETDGRRRNLVDLKDVQRAAYPPELVPGLLADVRLVVLGTIGYAHPLLAAARERGVAVAADVQAVSGPEDSYNRDWLAGADLLFASHERLDRAPRDFVAELHRRHGTSVVVVGLGADGALLGVRGEPLVHLPAVRTREVVSTVGAGDALFAAFLDGWSRGLDPRAALSRATYFASWKVGAAGGAAGFLDRTGLDALVATRH</sequence>
<accession>A0A852ZM90</accession>
<name>A0A852ZM90_9ACTN</name>
<dbReference type="InterPro" id="IPR011611">
    <property type="entry name" value="PfkB_dom"/>
</dbReference>
<evidence type="ECO:0000256" key="2">
    <source>
        <dbReference type="ARBA" id="ARBA00022777"/>
    </source>
</evidence>
<dbReference type="GO" id="GO:0004747">
    <property type="term" value="F:ribokinase activity"/>
    <property type="evidence" value="ECO:0007669"/>
    <property type="project" value="UniProtKB-EC"/>
</dbReference>
<evidence type="ECO:0000313" key="5">
    <source>
        <dbReference type="Proteomes" id="UP000579605"/>
    </source>
</evidence>
<comment type="caution">
    <text evidence="4">The sequence shown here is derived from an EMBL/GenBank/DDBJ whole genome shotgun (WGS) entry which is preliminary data.</text>
</comment>
<keyword evidence="5" id="KW-1185">Reference proteome</keyword>